<dbReference type="EMBL" id="AMBL01000072">
    <property type="protein sequence ID" value="EJY44063.1"/>
    <property type="molecule type" value="Genomic_DNA"/>
</dbReference>
<name>J6JXY0_ENTFC</name>
<reference evidence="1 2" key="1">
    <citation type="submission" date="2012-04" db="EMBL/GenBank/DDBJ databases">
        <authorList>
            <person name="Weinstock G."/>
            <person name="Sodergren E."/>
            <person name="Lobos E.A."/>
            <person name="Fulton L."/>
            <person name="Fulton R."/>
            <person name="Courtney L."/>
            <person name="Fronick C."/>
            <person name="O'Laughlin M."/>
            <person name="Godfrey J."/>
            <person name="Wilson R.M."/>
            <person name="Miner T."/>
            <person name="Farmer C."/>
            <person name="Delehaunty K."/>
            <person name="Cordes M."/>
            <person name="Minx P."/>
            <person name="Tomlinson C."/>
            <person name="Chen J."/>
            <person name="Wollam A."/>
            <person name="Pepin K.H."/>
            <person name="Bhonagiri V."/>
            <person name="Zhang X."/>
            <person name="Suruliraj S."/>
            <person name="Warren W."/>
            <person name="Mitreva M."/>
            <person name="Mardis E.R."/>
            <person name="Wilson R.K."/>
        </authorList>
    </citation>
    <scope>NUCLEOTIDE SEQUENCE [LARGE SCALE GENOMIC DNA]</scope>
    <source>
        <strain evidence="1 2">505</strain>
    </source>
</reference>
<gene>
    <name evidence="1" type="ORF">HMPREF1348_02130</name>
</gene>
<evidence type="ECO:0000313" key="2">
    <source>
        <dbReference type="Proteomes" id="UP000006403"/>
    </source>
</evidence>
<dbReference type="HOGENOM" id="CLU_3269693_0_0_9"/>
<dbReference type="Proteomes" id="UP000006403">
    <property type="component" value="Unassembled WGS sequence"/>
</dbReference>
<organism evidence="1 2">
    <name type="scientific">Enterococcus faecium 505</name>
    <dbReference type="NCBI Taxonomy" id="1134806"/>
    <lineage>
        <taxon>Bacteria</taxon>
        <taxon>Bacillati</taxon>
        <taxon>Bacillota</taxon>
        <taxon>Bacilli</taxon>
        <taxon>Lactobacillales</taxon>
        <taxon>Enterococcaceae</taxon>
        <taxon>Enterococcus</taxon>
    </lineage>
</organism>
<evidence type="ECO:0000313" key="1">
    <source>
        <dbReference type="EMBL" id="EJY44063.1"/>
    </source>
</evidence>
<dbReference type="AlphaFoldDB" id="J6JXY0"/>
<proteinExistence type="predicted"/>
<accession>J6JXY0</accession>
<protein>
    <submittedName>
        <fullName evidence="1">Uncharacterized protein</fullName>
    </submittedName>
</protein>
<comment type="caution">
    <text evidence="1">The sequence shown here is derived from an EMBL/GenBank/DDBJ whole genome shotgun (WGS) entry which is preliminary data.</text>
</comment>
<sequence length="41" mass="4917">MPSFFFLVLSSNDVSFTTIFHFMVRNQKNIFHFLIFLLGFL</sequence>